<keyword evidence="1" id="KW-0472">Membrane</keyword>
<evidence type="ECO:0000256" key="1">
    <source>
        <dbReference type="SAM" id="Phobius"/>
    </source>
</evidence>
<keyword evidence="1" id="KW-0812">Transmembrane</keyword>
<dbReference type="Proteomes" id="UP000298030">
    <property type="component" value="Unassembled WGS sequence"/>
</dbReference>
<evidence type="ECO:0000313" key="3">
    <source>
        <dbReference type="Proteomes" id="UP000298030"/>
    </source>
</evidence>
<organism evidence="2 3">
    <name type="scientific">Coprinellus micaceus</name>
    <name type="common">Glistening ink-cap mushroom</name>
    <name type="synonym">Coprinus micaceus</name>
    <dbReference type="NCBI Taxonomy" id="71717"/>
    <lineage>
        <taxon>Eukaryota</taxon>
        <taxon>Fungi</taxon>
        <taxon>Dikarya</taxon>
        <taxon>Basidiomycota</taxon>
        <taxon>Agaricomycotina</taxon>
        <taxon>Agaricomycetes</taxon>
        <taxon>Agaricomycetidae</taxon>
        <taxon>Agaricales</taxon>
        <taxon>Agaricineae</taxon>
        <taxon>Psathyrellaceae</taxon>
        <taxon>Coprinellus</taxon>
    </lineage>
</organism>
<proteinExistence type="predicted"/>
<name>A0A4Y7SXL3_COPMI</name>
<feature type="transmembrane region" description="Helical" evidence="1">
    <location>
        <begin position="31"/>
        <end position="48"/>
    </location>
</feature>
<gene>
    <name evidence="2" type="ORF">FA13DRAFT_1889042</name>
</gene>
<sequence>MSRQAHQSLVRNSRSWTSIAVYDTLRLDRRIDYFGILQLVYTLIMIFFRRVRERVSRYGALAHLSARWRLMPTLCEARPTRIGLPLRSHIPADFMSLNPIELEMLRYLYYRPPVGLKAFRLRQTNFTSGYLGISGGP</sequence>
<dbReference type="EMBL" id="QPFP01000047">
    <property type="protein sequence ID" value="TEB26603.1"/>
    <property type="molecule type" value="Genomic_DNA"/>
</dbReference>
<protein>
    <submittedName>
        <fullName evidence="2">Uncharacterized protein</fullName>
    </submittedName>
</protein>
<accession>A0A4Y7SXL3</accession>
<keyword evidence="3" id="KW-1185">Reference proteome</keyword>
<reference evidence="2 3" key="1">
    <citation type="journal article" date="2019" name="Nat. Ecol. Evol.">
        <title>Megaphylogeny resolves global patterns of mushroom evolution.</title>
        <authorList>
            <person name="Varga T."/>
            <person name="Krizsan K."/>
            <person name="Foldi C."/>
            <person name="Dima B."/>
            <person name="Sanchez-Garcia M."/>
            <person name="Sanchez-Ramirez S."/>
            <person name="Szollosi G.J."/>
            <person name="Szarkandi J.G."/>
            <person name="Papp V."/>
            <person name="Albert L."/>
            <person name="Andreopoulos W."/>
            <person name="Angelini C."/>
            <person name="Antonin V."/>
            <person name="Barry K.W."/>
            <person name="Bougher N.L."/>
            <person name="Buchanan P."/>
            <person name="Buyck B."/>
            <person name="Bense V."/>
            <person name="Catcheside P."/>
            <person name="Chovatia M."/>
            <person name="Cooper J."/>
            <person name="Damon W."/>
            <person name="Desjardin D."/>
            <person name="Finy P."/>
            <person name="Geml J."/>
            <person name="Haridas S."/>
            <person name="Hughes K."/>
            <person name="Justo A."/>
            <person name="Karasinski D."/>
            <person name="Kautmanova I."/>
            <person name="Kiss B."/>
            <person name="Kocsube S."/>
            <person name="Kotiranta H."/>
            <person name="LaButti K.M."/>
            <person name="Lechner B.E."/>
            <person name="Liimatainen K."/>
            <person name="Lipzen A."/>
            <person name="Lukacs Z."/>
            <person name="Mihaltcheva S."/>
            <person name="Morgado L.N."/>
            <person name="Niskanen T."/>
            <person name="Noordeloos M.E."/>
            <person name="Ohm R.A."/>
            <person name="Ortiz-Santana B."/>
            <person name="Ovrebo C."/>
            <person name="Racz N."/>
            <person name="Riley R."/>
            <person name="Savchenko A."/>
            <person name="Shiryaev A."/>
            <person name="Soop K."/>
            <person name="Spirin V."/>
            <person name="Szebenyi C."/>
            <person name="Tomsovsky M."/>
            <person name="Tulloss R.E."/>
            <person name="Uehling J."/>
            <person name="Grigoriev I.V."/>
            <person name="Vagvolgyi C."/>
            <person name="Papp T."/>
            <person name="Martin F.M."/>
            <person name="Miettinen O."/>
            <person name="Hibbett D.S."/>
            <person name="Nagy L.G."/>
        </authorList>
    </citation>
    <scope>NUCLEOTIDE SEQUENCE [LARGE SCALE GENOMIC DNA]</scope>
    <source>
        <strain evidence="2 3">FP101781</strain>
    </source>
</reference>
<keyword evidence="1" id="KW-1133">Transmembrane helix</keyword>
<evidence type="ECO:0000313" key="2">
    <source>
        <dbReference type="EMBL" id="TEB26603.1"/>
    </source>
</evidence>
<comment type="caution">
    <text evidence="2">The sequence shown here is derived from an EMBL/GenBank/DDBJ whole genome shotgun (WGS) entry which is preliminary data.</text>
</comment>
<dbReference type="AlphaFoldDB" id="A0A4Y7SXL3"/>